<keyword evidence="2" id="KW-0472">Membrane</keyword>
<feature type="region of interest" description="Disordered" evidence="1">
    <location>
        <begin position="115"/>
        <end position="189"/>
    </location>
</feature>
<dbReference type="AlphaFoldDB" id="A0ABD0J8Y3"/>
<gene>
    <name evidence="4" type="ORF">BaRGS_00037711</name>
</gene>
<dbReference type="Gene3D" id="2.60.120.200">
    <property type="match status" value="1"/>
</dbReference>
<reference evidence="4 5" key="1">
    <citation type="journal article" date="2023" name="Sci. Data">
        <title>Genome assembly of the Korean intertidal mud-creeper Batillaria attramentaria.</title>
        <authorList>
            <person name="Patra A.K."/>
            <person name="Ho P.T."/>
            <person name="Jun S."/>
            <person name="Lee S.J."/>
            <person name="Kim Y."/>
            <person name="Won Y.J."/>
        </authorList>
    </citation>
    <scope>NUCLEOTIDE SEQUENCE [LARGE SCALE GENOMIC DNA]</scope>
    <source>
        <strain evidence="4">Wonlab-2016</strain>
    </source>
</reference>
<evidence type="ECO:0000259" key="3">
    <source>
        <dbReference type="Pfam" id="PF00629"/>
    </source>
</evidence>
<keyword evidence="2" id="KW-0812">Transmembrane</keyword>
<dbReference type="InterPro" id="IPR000998">
    <property type="entry name" value="MAM_dom"/>
</dbReference>
<feature type="region of interest" description="Disordered" evidence="1">
    <location>
        <begin position="242"/>
        <end position="292"/>
    </location>
</feature>
<feature type="transmembrane region" description="Helical" evidence="2">
    <location>
        <begin position="196"/>
        <end position="221"/>
    </location>
</feature>
<feature type="compositionally biased region" description="Basic and acidic residues" evidence="1">
    <location>
        <begin position="283"/>
        <end position="292"/>
    </location>
</feature>
<feature type="region of interest" description="Disordered" evidence="1">
    <location>
        <begin position="333"/>
        <end position="365"/>
    </location>
</feature>
<evidence type="ECO:0000313" key="4">
    <source>
        <dbReference type="EMBL" id="KAK7465132.1"/>
    </source>
</evidence>
<feature type="compositionally biased region" description="Low complexity" evidence="1">
    <location>
        <begin position="115"/>
        <end position="176"/>
    </location>
</feature>
<organism evidence="4 5">
    <name type="scientific">Batillaria attramentaria</name>
    <dbReference type="NCBI Taxonomy" id="370345"/>
    <lineage>
        <taxon>Eukaryota</taxon>
        <taxon>Metazoa</taxon>
        <taxon>Spiralia</taxon>
        <taxon>Lophotrochozoa</taxon>
        <taxon>Mollusca</taxon>
        <taxon>Gastropoda</taxon>
        <taxon>Caenogastropoda</taxon>
        <taxon>Sorbeoconcha</taxon>
        <taxon>Cerithioidea</taxon>
        <taxon>Batillariidae</taxon>
        <taxon>Batillaria</taxon>
    </lineage>
</organism>
<name>A0ABD0J8Y3_9CAEN</name>
<proteinExistence type="predicted"/>
<feature type="domain" description="MAM" evidence="3">
    <location>
        <begin position="5"/>
        <end position="107"/>
    </location>
</feature>
<evidence type="ECO:0000256" key="2">
    <source>
        <dbReference type="SAM" id="Phobius"/>
    </source>
</evidence>
<dbReference type="Proteomes" id="UP001519460">
    <property type="component" value="Unassembled WGS sequence"/>
</dbReference>
<accession>A0ABD0J8Y3</accession>
<comment type="caution">
    <text evidence="4">The sequence shown here is derived from an EMBL/GenBank/DDBJ whole genome shotgun (WGS) entry which is preliminary data.</text>
</comment>
<dbReference type="Pfam" id="PF00629">
    <property type="entry name" value="MAM"/>
    <property type="match status" value="1"/>
</dbReference>
<feature type="compositionally biased region" description="Polar residues" evidence="1">
    <location>
        <begin position="242"/>
        <end position="253"/>
    </location>
</feature>
<dbReference type="EMBL" id="JACVVK020000576">
    <property type="protein sequence ID" value="KAK7465132.1"/>
    <property type="molecule type" value="Genomic_DNA"/>
</dbReference>
<sequence length="365" mass="39736">MSGQNVGSKARLLSTALCSTGNKSYQLGFDYFIDCDTDDCRMSVMLQENGDSETSLWETTTIRLIWLAIRIENIQPKPGVFRIIFEAERVKSNGYARAIGVDDITLKYVGEVPPAISPTSSPVPTTTQTTLKPSTPTTVSEQTTKQETTTKTELTSTSSTHVSICSGTSQQTSTTGAGNSDSQNGQEKENENTESILGIVVGVAVSVFVLVIVTVIVTIVIRRKNGFGGESLQLQCCLNQERNPSETGVNSEDTAVDVSHGQEQRDAAFAENLPDSATYDQLRPPEERTDNRQYETLQVSGLQTTVASQAESPYQNTAGNREYVNLQANEGTRTQTLSEGRESENQYESLGMSSPPSDYTSLRLH</sequence>
<protein>
    <recommendedName>
        <fullName evidence="3">MAM domain-containing protein</fullName>
    </recommendedName>
</protein>
<evidence type="ECO:0000256" key="1">
    <source>
        <dbReference type="SAM" id="MobiDB-lite"/>
    </source>
</evidence>
<feature type="compositionally biased region" description="Polar residues" evidence="1">
    <location>
        <begin position="346"/>
        <end position="365"/>
    </location>
</feature>
<keyword evidence="5" id="KW-1185">Reference proteome</keyword>
<keyword evidence="2" id="KW-1133">Transmembrane helix</keyword>
<evidence type="ECO:0000313" key="5">
    <source>
        <dbReference type="Proteomes" id="UP001519460"/>
    </source>
</evidence>